<gene>
    <name evidence="2" type="ORF">ABOD76_03820</name>
</gene>
<proteinExistence type="predicted"/>
<reference evidence="2" key="1">
    <citation type="submission" date="2024-06" db="EMBL/GenBank/DDBJ databases">
        <title>Draft Genome Sequence of Deinococcus sonorensis Type Strain KR-87, a Biofilm Producing Representative of the Genus Deinococcus.</title>
        <authorList>
            <person name="Boren L.S."/>
            <person name="Grosso R.A."/>
            <person name="Hugenberg-Cox A.N."/>
            <person name="Hill J.T.E."/>
            <person name="Albert C.M."/>
            <person name="Tuohy J.M."/>
        </authorList>
    </citation>
    <scope>NUCLEOTIDE SEQUENCE</scope>
    <source>
        <strain evidence="2">KR-87</strain>
        <plasmid evidence="2">pDson03</plasmid>
    </source>
</reference>
<dbReference type="InterPro" id="IPR013783">
    <property type="entry name" value="Ig-like_fold"/>
</dbReference>
<geneLocation type="plasmid" evidence="2">
    <name>pDson03</name>
</geneLocation>
<evidence type="ECO:0000259" key="1">
    <source>
        <dbReference type="Pfam" id="PF07705"/>
    </source>
</evidence>
<sequence>MINPMHIIAGVFTLSALVSCGGGTPSGSTPAPSAGGSIKAEVTSVKEVPSTTSSTKLAFEFTFKNTGTKTLAQTSAKVAFTLGTKQVGDDIAVLNAPLAPGETKSVDSVSVPAPSAYTCYTYSVTAIPDDYSGTYQFTSTPQCH</sequence>
<dbReference type="KEGG" id="dsc:ABOD76_03820"/>
<dbReference type="InterPro" id="IPR011635">
    <property type="entry name" value="CARDB"/>
</dbReference>
<dbReference type="Gene3D" id="2.60.40.10">
    <property type="entry name" value="Immunoglobulins"/>
    <property type="match status" value="1"/>
</dbReference>
<dbReference type="EMBL" id="CP158298">
    <property type="protein sequence ID" value="XBV84192.1"/>
    <property type="molecule type" value="Genomic_DNA"/>
</dbReference>
<accession>A0AAU7U7J6</accession>
<keyword evidence="2" id="KW-0614">Plasmid</keyword>
<organism evidence="2">
    <name type="scientific">Deinococcus sonorensis KR-87</name>
    <dbReference type="NCBI Taxonomy" id="694439"/>
    <lineage>
        <taxon>Bacteria</taxon>
        <taxon>Thermotogati</taxon>
        <taxon>Deinococcota</taxon>
        <taxon>Deinococci</taxon>
        <taxon>Deinococcales</taxon>
        <taxon>Deinococcaceae</taxon>
        <taxon>Deinococcus</taxon>
    </lineage>
</organism>
<evidence type="ECO:0000313" key="2">
    <source>
        <dbReference type="EMBL" id="XBV84192.1"/>
    </source>
</evidence>
<dbReference type="Pfam" id="PF07705">
    <property type="entry name" value="CARDB"/>
    <property type="match status" value="1"/>
</dbReference>
<name>A0AAU7U7J6_9DEIO</name>
<protein>
    <submittedName>
        <fullName evidence="2">CARDB domain-containing protein</fullName>
    </submittedName>
</protein>
<dbReference type="RefSeq" id="WP_350242229.1">
    <property type="nucleotide sequence ID" value="NZ_CP158298.1"/>
</dbReference>
<feature type="domain" description="CARDB" evidence="1">
    <location>
        <begin position="44"/>
        <end position="126"/>
    </location>
</feature>
<dbReference type="AlphaFoldDB" id="A0AAU7U7J6"/>